<evidence type="ECO:0000256" key="1">
    <source>
        <dbReference type="SAM" id="Phobius"/>
    </source>
</evidence>
<dbReference type="SUPFAM" id="SSF53649">
    <property type="entry name" value="Alkaline phosphatase-like"/>
    <property type="match status" value="1"/>
</dbReference>
<reference evidence="3" key="1">
    <citation type="submission" date="2014-03" db="EMBL/GenBank/DDBJ databases">
        <authorList>
            <person name="Aksoy S."/>
            <person name="Warren W."/>
            <person name="Wilson R.K."/>
        </authorList>
    </citation>
    <scope>NUCLEOTIDE SEQUENCE [LARGE SCALE GENOMIC DNA]</scope>
    <source>
        <strain evidence="3">IAEA</strain>
    </source>
</reference>
<dbReference type="Pfam" id="PF02995">
    <property type="entry name" value="DUF229"/>
    <property type="match status" value="1"/>
</dbReference>
<dbReference type="Gene3D" id="3.40.720.10">
    <property type="entry name" value="Alkaline Phosphatase, subunit A"/>
    <property type="match status" value="1"/>
</dbReference>
<protein>
    <recommendedName>
        <fullName evidence="4">DUF229 domain containing protein</fullName>
    </recommendedName>
</protein>
<proteinExistence type="predicted"/>
<dbReference type="PANTHER" id="PTHR10974">
    <property type="entry name" value="FI08016P-RELATED"/>
    <property type="match status" value="1"/>
</dbReference>
<dbReference type="EnsemblMetazoa" id="GBRI013377-RA">
    <property type="protein sequence ID" value="GBRI013377-PA"/>
    <property type="gene ID" value="GBRI013377"/>
</dbReference>
<name>A0A1A9WBJ6_9MUSC</name>
<dbReference type="FunFam" id="3.40.720.10:FF:000017">
    <property type="entry name" value="Predicted protein"/>
    <property type="match status" value="1"/>
</dbReference>
<accession>A0A1A9WBJ6</accession>
<evidence type="ECO:0000313" key="2">
    <source>
        <dbReference type="EnsemblMetazoa" id="GBRI013377-PA"/>
    </source>
</evidence>
<evidence type="ECO:0008006" key="4">
    <source>
        <dbReference type="Google" id="ProtNLM"/>
    </source>
</evidence>
<sequence>MSSSSSYEKGKFKDEMDITYDILGSKYLLDPRYMTKRDLQHYYRYYNMTKKRKQFKKIIFLVLCLCFFSYIFIDYNLKTKLLQLKDHFEFIPRIDADYNITQAYFVDLPGCRMPYFPVSDDNIIQFMFRPQNFTCKKPLTRTPDHGSYLLLNMNADEIKELYGISNIESVTCNYTEIKRIDDQHNRYMESLPLKLHHNQQMPIKEYVEFLMVECWDYNQNNKVKKNDEELRKSSIEPIILPIKGLLSPHPSESFDRTTQLPKSHSNHSTDHISVMILGIDSVSHLNFLRQMRTTSTYIHQNLNHVEFWGYNKVGDNTYPNLIPALSGLDESELAISCLGPTPQSAKYDKCSFIWKRYKEAGYNTAYAEDVGLMGLFSYCRSGFKRPPTDYYLHPILIEMEQHISYMKSFNVELCKGGRRTVDVVLEFIRKLIPYLATGNFFSFFWTVTMTHDMFNMPILLDADIKDLLRIFEMSGVLNRTIIFLMSDHGLRWGSFRKTYQGMMEERLPLLMTLYPDWLKRKYPSAIANMESNTKRLTTPFDVYATMLDLLDMRTLEKQRLQIRASELTDVDNIIPRGISLFLPIPETRSCDSASIASHWCTCHQRENLPTNDGRVQRAARYIVKLINERLKPFPQCRILYLNSILEAIVAAPHHKIVKEEGLSDYAIDVTLRIQTKPGLGLFESTVRMSSYSTSLTGTISRINLYSSQRDISNFHFLPDGGKERFNIKIVLGEVLSSKRQLIRTNRRRRTKGNNWSLQAIGSR</sequence>
<dbReference type="AlphaFoldDB" id="A0A1A9WBJ6"/>
<keyword evidence="3" id="KW-1185">Reference proteome</keyword>
<dbReference type="CDD" id="cd16021">
    <property type="entry name" value="ALP_like"/>
    <property type="match status" value="1"/>
</dbReference>
<dbReference type="PANTHER" id="PTHR10974:SF1">
    <property type="entry name" value="FI08016P-RELATED"/>
    <property type="match status" value="1"/>
</dbReference>
<evidence type="ECO:0000313" key="3">
    <source>
        <dbReference type="Proteomes" id="UP000091820"/>
    </source>
</evidence>
<dbReference type="GO" id="GO:0005615">
    <property type="term" value="C:extracellular space"/>
    <property type="evidence" value="ECO:0007669"/>
    <property type="project" value="TreeGrafter"/>
</dbReference>
<keyword evidence="1" id="KW-1133">Transmembrane helix</keyword>
<dbReference type="STRING" id="37001.A0A1A9WBJ6"/>
<dbReference type="Proteomes" id="UP000091820">
    <property type="component" value="Unassembled WGS sequence"/>
</dbReference>
<keyword evidence="1" id="KW-0812">Transmembrane</keyword>
<dbReference type="InterPro" id="IPR017850">
    <property type="entry name" value="Alkaline_phosphatase_core_sf"/>
</dbReference>
<keyword evidence="1" id="KW-0472">Membrane</keyword>
<dbReference type="VEuPathDB" id="VectorBase:GBRI013377"/>
<dbReference type="InterPro" id="IPR004245">
    <property type="entry name" value="DUF229"/>
</dbReference>
<organism evidence="2 3">
    <name type="scientific">Glossina brevipalpis</name>
    <dbReference type="NCBI Taxonomy" id="37001"/>
    <lineage>
        <taxon>Eukaryota</taxon>
        <taxon>Metazoa</taxon>
        <taxon>Ecdysozoa</taxon>
        <taxon>Arthropoda</taxon>
        <taxon>Hexapoda</taxon>
        <taxon>Insecta</taxon>
        <taxon>Pterygota</taxon>
        <taxon>Neoptera</taxon>
        <taxon>Endopterygota</taxon>
        <taxon>Diptera</taxon>
        <taxon>Brachycera</taxon>
        <taxon>Muscomorpha</taxon>
        <taxon>Hippoboscoidea</taxon>
        <taxon>Glossinidae</taxon>
        <taxon>Glossina</taxon>
    </lineage>
</organism>
<feature type="transmembrane region" description="Helical" evidence="1">
    <location>
        <begin position="58"/>
        <end position="77"/>
    </location>
</feature>
<reference evidence="2" key="2">
    <citation type="submission" date="2020-05" db="UniProtKB">
        <authorList>
            <consortium name="EnsemblMetazoa"/>
        </authorList>
    </citation>
    <scope>IDENTIFICATION</scope>
    <source>
        <strain evidence="2">IAEA</strain>
    </source>
</reference>